<protein>
    <recommendedName>
        <fullName evidence="10">Sugar phosphate transporter domain-containing protein</fullName>
    </recommendedName>
</protein>
<gene>
    <name evidence="11" type="ORF">A1O1_00368</name>
</gene>
<comment type="function">
    <text evidence="1">Involved in the import of GDP-mannose from the cytoplasm into the Golgi lumen.</text>
</comment>
<keyword evidence="5 9" id="KW-0812">Transmembrane</keyword>
<feature type="transmembrane region" description="Helical" evidence="9">
    <location>
        <begin position="369"/>
        <end position="388"/>
    </location>
</feature>
<comment type="subcellular location">
    <subcellularLocation>
        <location evidence="2">Endoplasmic reticulum membrane</location>
        <topology evidence="2">Multi-pass membrane protein</topology>
    </subcellularLocation>
</comment>
<feature type="region of interest" description="Disordered" evidence="8">
    <location>
        <begin position="468"/>
        <end position="534"/>
    </location>
</feature>
<evidence type="ECO:0000259" key="10">
    <source>
        <dbReference type="Pfam" id="PF03151"/>
    </source>
</evidence>
<sequence>MDTNPYSDRVRRPATAPPGRTGEQASVYINPRRKYKRRGTGSVLETKSGGSEDDSGSSMSGSEEHELGDLDSDADVDVDDDEETGFNKHDRLKYAKKKRRRHGLDSRIAGTAGISKDEAKEADKFVLRNLLVNAVLIGLWYFFSLSISIYNKMMFSSDHLDFHFPLFATSLHMLVQFGLASTILMIFPSLRPSQPQPPTHRNESRPPKPLITPMFYITRLVPTGTTTSLDIGLGNTSLRYITLTFYTMCKSSVLIFVLIFAFIFRLEKPSLKLVFIILTMAVGVLMMAAGETAFNALGFALAMSASFFSGFRWAVTQILLLRHPATSNPFATLFFLAPIMFVSLFIIACISETPAAVVTGVQVLVSTYGIVKSLLLLIVPGFLAFCMIASEFTLLQRTSVVTLSICGIFKEVVTISVAGIVFHDKLSLVNIIGLIITIICIAIYNYLKIFKMRQDALEKLRKRDDRLYDEEDDDPVGNRTPRAEEEEAIIADRVPLMQDQEGRPAGRNGAGSGARPTSGSSSKAGANGFLGAPK</sequence>
<feature type="transmembrane region" description="Helical" evidence="9">
    <location>
        <begin position="400"/>
        <end position="422"/>
    </location>
</feature>
<evidence type="ECO:0000256" key="4">
    <source>
        <dbReference type="ARBA" id="ARBA00011182"/>
    </source>
</evidence>
<comment type="similarity">
    <text evidence="3">Belongs to the TPT transporter family. SLC35D subfamily.</text>
</comment>
<evidence type="ECO:0000313" key="12">
    <source>
        <dbReference type="Proteomes" id="UP000019484"/>
    </source>
</evidence>
<feature type="transmembrane region" description="Helical" evidence="9">
    <location>
        <begin position="170"/>
        <end position="190"/>
    </location>
</feature>
<feature type="transmembrane region" description="Helical" evidence="9">
    <location>
        <begin position="210"/>
        <end position="231"/>
    </location>
</feature>
<evidence type="ECO:0000256" key="7">
    <source>
        <dbReference type="ARBA" id="ARBA00023136"/>
    </source>
</evidence>
<comment type="subunit">
    <text evidence="4">Homooligomer.</text>
</comment>
<feature type="transmembrane region" description="Helical" evidence="9">
    <location>
        <begin position="428"/>
        <end position="447"/>
    </location>
</feature>
<evidence type="ECO:0000256" key="9">
    <source>
        <dbReference type="SAM" id="Phobius"/>
    </source>
</evidence>
<feature type="transmembrane region" description="Helical" evidence="9">
    <location>
        <begin position="333"/>
        <end position="357"/>
    </location>
</feature>
<accession>W9YRQ1</accession>
<feature type="compositionally biased region" description="Acidic residues" evidence="8">
    <location>
        <begin position="69"/>
        <end position="84"/>
    </location>
</feature>
<feature type="region of interest" description="Disordered" evidence="8">
    <location>
        <begin position="1"/>
        <end position="84"/>
    </location>
</feature>
<feature type="transmembrane region" description="Helical" evidence="9">
    <location>
        <begin position="130"/>
        <end position="150"/>
    </location>
</feature>
<evidence type="ECO:0000256" key="3">
    <source>
        <dbReference type="ARBA" id="ARBA00010425"/>
    </source>
</evidence>
<feature type="domain" description="Sugar phosphate transporter" evidence="10">
    <location>
        <begin position="134"/>
        <end position="445"/>
    </location>
</feature>
<name>W9YRQ1_9EURO</name>
<evidence type="ECO:0000256" key="2">
    <source>
        <dbReference type="ARBA" id="ARBA00004477"/>
    </source>
</evidence>
<dbReference type="InterPro" id="IPR004853">
    <property type="entry name" value="Sugar_P_trans_dom"/>
</dbReference>
<dbReference type="Pfam" id="PF03151">
    <property type="entry name" value="TPT"/>
    <property type="match status" value="1"/>
</dbReference>
<evidence type="ECO:0000256" key="6">
    <source>
        <dbReference type="ARBA" id="ARBA00022989"/>
    </source>
</evidence>
<dbReference type="EMBL" id="AMWN01000001">
    <property type="protein sequence ID" value="EXJ95248.1"/>
    <property type="molecule type" value="Genomic_DNA"/>
</dbReference>
<feature type="transmembrane region" description="Helical" evidence="9">
    <location>
        <begin position="243"/>
        <end position="264"/>
    </location>
</feature>
<proteinExistence type="inferred from homology"/>
<keyword evidence="6 9" id="KW-1133">Transmembrane helix</keyword>
<feature type="transmembrane region" description="Helical" evidence="9">
    <location>
        <begin position="296"/>
        <end position="321"/>
    </location>
</feature>
<keyword evidence="12" id="KW-1185">Reference proteome</keyword>
<dbReference type="RefSeq" id="XP_007719477.1">
    <property type="nucleotide sequence ID" value="XM_007721287.1"/>
</dbReference>
<dbReference type="InterPro" id="IPR050186">
    <property type="entry name" value="TPT_transporter"/>
</dbReference>
<feature type="transmembrane region" description="Helical" evidence="9">
    <location>
        <begin position="271"/>
        <end position="290"/>
    </location>
</feature>
<dbReference type="OrthoDB" id="18894at2759"/>
<keyword evidence="7 9" id="KW-0472">Membrane</keyword>
<evidence type="ECO:0000256" key="5">
    <source>
        <dbReference type="ARBA" id="ARBA00022692"/>
    </source>
</evidence>
<organism evidence="11 12">
    <name type="scientific">Capronia coronata CBS 617.96</name>
    <dbReference type="NCBI Taxonomy" id="1182541"/>
    <lineage>
        <taxon>Eukaryota</taxon>
        <taxon>Fungi</taxon>
        <taxon>Dikarya</taxon>
        <taxon>Ascomycota</taxon>
        <taxon>Pezizomycotina</taxon>
        <taxon>Eurotiomycetes</taxon>
        <taxon>Chaetothyriomycetidae</taxon>
        <taxon>Chaetothyriales</taxon>
        <taxon>Herpotrichiellaceae</taxon>
        <taxon>Capronia</taxon>
    </lineage>
</organism>
<reference evidence="11 12" key="1">
    <citation type="submission" date="2013-03" db="EMBL/GenBank/DDBJ databases">
        <title>The Genome Sequence of Capronia coronata CBS 617.96.</title>
        <authorList>
            <consortium name="The Broad Institute Genomics Platform"/>
            <person name="Cuomo C."/>
            <person name="de Hoog S."/>
            <person name="Gorbushina A."/>
            <person name="Walker B."/>
            <person name="Young S.K."/>
            <person name="Zeng Q."/>
            <person name="Gargeya S."/>
            <person name="Fitzgerald M."/>
            <person name="Haas B."/>
            <person name="Abouelleil A."/>
            <person name="Allen A.W."/>
            <person name="Alvarado L."/>
            <person name="Arachchi H.M."/>
            <person name="Berlin A.M."/>
            <person name="Chapman S.B."/>
            <person name="Gainer-Dewar J."/>
            <person name="Goldberg J."/>
            <person name="Griggs A."/>
            <person name="Gujja S."/>
            <person name="Hansen M."/>
            <person name="Howarth C."/>
            <person name="Imamovic A."/>
            <person name="Ireland A."/>
            <person name="Larimer J."/>
            <person name="McCowan C."/>
            <person name="Murphy C."/>
            <person name="Pearson M."/>
            <person name="Poon T.W."/>
            <person name="Priest M."/>
            <person name="Roberts A."/>
            <person name="Saif S."/>
            <person name="Shea T."/>
            <person name="Sisk P."/>
            <person name="Sykes S."/>
            <person name="Wortman J."/>
            <person name="Nusbaum C."/>
            <person name="Birren B."/>
        </authorList>
    </citation>
    <scope>NUCLEOTIDE SEQUENCE [LARGE SCALE GENOMIC DNA]</scope>
    <source>
        <strain evidence="11 12">CBS 617.96</strain>
    </source>
</reference>
<feature type="compositionally biased region" description="Polar residues" evidence="8">
    <location>
        <begin position="515"/>
        <end position="524"/>
    </location>
</feature>
<dbReference type="AlphaFoldDB" id="W9YRQ1"/>
<dbReference type="eggNOG" id="KOG1443">
    <property type="taxonomic scope" value="Eukaryota"/>
</dbReference>
<dbReference type="STRING" id="1182541.W9YRQ1"/>
<dbReference type="HOGENOM" id="CLU_022332_4_0_1"/>
<evidence type="ECO:0000256" key="8">
    <source>
        <dbReference type="SAM" id="MobiDB-lite"/>
    </source>
</evidence>
<evidence type="ECO:0000313" key="11">
    <source>
        <dbReference type="EMBL" id="EXJ95248.1"/>
    </source>
</evidence>
<dbReference type="GO" id="GO:0005789">
    <property type="term" value="C:endoplasmic reticulum membrane"/>
    <property type="evidence" value="ECO:0007669"/>
    <property type="project" value="UniProtKB-SubCell"/>
</dbReference>
<dbReference type="PANTHER" id="PTHR11132">
    <property type="entry name" value="SOLUTE CARRIER FAMILY 35"/>
    <property type="match status" value="1"/>
</dbReference>
<comment type="caution">
    <text evidence="11">The sequence shown here is derived from an EMBL/GenBank/DDBJ whole genome shotgun (WGS) entry which is preliminary data.</text>
</comment>
<dbReference type="Proteomes" id="UP000019484">
    <property type="component" value="Unassembled WGS sequence"/>
</dbReference>
<dbReference type="GeneID" id="19155276"/>
<evidence type="ECO:0000256" key="1">
    <source>
        <dbReference type="ARBA" id="ARBA00003420"/>
    </source>
</evidence>